<reference evidence="1 2" key="1">
    <citation type="journal article" date="2014" name="Genome Announc.">
        <title>Draft Genome Sequence of Cytophaga fermentans JCM 21142T, a Facultative Anaerobe Isolated from Marine Mud.</title>
        <authorList>
            <person name="Starns D."/>
            <person name="Oshima K."/>
            <person name="Suda W."/>
            <person name="Iino T."/>
            <person name="Yuki M."/>
            <person name="Inoue J."/>
            <person name="Kitamura K."/>
            <person name="Iida T."/>
            <person name="Darby A."/>
            <person name="Hattori M."/>
            <person name="Ohkuma M."/>
        </authorList>
    </citation>
    <scope>NUCLEOTIDE SEQUENCE [LARGE SCALE GENOMIC DNA]</scope>
    <source>
        <strain evidence="1 2">JCM 21142</strain>
    </source>
</reference>
<keyword evidence="2" id="KW-1185">Reference proteome</keyword>
<sequence>MKQLLIILLISFSMCFSKDKVQTASNVDSHIDVYLIDEKGENVFAPEYQGKRNFEVLTPKRRRFVKFYDPLSYAPNGYVINSDYSIRIFLNLPSIGDSHSSTYVRFNKGKIIRIKTDFYISIPDSVNQTFGGGTIAKERIWFNDLLIWESSNNTTVTPRVQTVDL</sequence>
<dbReference type="RefSeq" id="WP_152541732.1">
    <property type="nucleotide sequence ID" value="NZ_BAMD01000017.1"/>
</dbReference>
<protein>
    <submittedName>
        <fullName evidence="1">Uncharacterized protein</fullName>
    </submittedName>
</protein>
<comment type="caution">
    <text evidence="1">The sequence shown here is derived from an EMBL/GenBank/DDBJ whole genome shotgun (WGS) entry which is preliminary data.</text>
</comment>
<organism evidence="1 2">
    <name type="scientific">Saccharicrinis fermentans DSM 9555 = JCM 21142</name>
    <dbReference type="NCBI Taxonomy" id="869213"/>
    <lineage>
        <taxon>Bacteria</taxon>
        <taxon>Pseudomonadati</taxon>
        <taxon>Bacteroidota</taxon>
        <taxon>Bacteroidia</taxon>
        <taxon>Marinilabiliales</taxon>
        <taxon>Marinilabiliaceae</taxon>
        <taxon>Saccharicrinis</taxon>
    </lineage>
</organism>
<evidence type="ECO:0000313" key="1">
    <source>
        <dbReference type="EMBL" id="GAF03078.1"/>
    </source>
</evidence>
<gene>
    <name evidence="1" type="ORF">JCM21142_41736</name>
</gene>
<name>W7Y652_9BACT</name>
<dbReference type="AlphaFoldDB" id="W7Y652"/>
<evidence type="ECO:0000313" key="2">
    <source>
        <dbReference type="Proteomes" id="UP000019402"/>
    </source>
</evidence>
<dbReference type="EMBL" id="BAMD01000017">
    <property type="protein sequence ID" value="GAF03078.1"/>
    <property type="molecule type" value="Genomic_DNA"/>
</dbReference>
<dbReference type="Proteomes" id="UP000019402">
    <property type="component" value="Unassembled WGS sequence"/>
</dbReference>
<accession>W7Y652</accession>
<proteinExistence type="predicted"/>